<evidence type="ECO:0000256" key="1">
    <source>
        <dbReference type="SAM" id="MobiDB-lite"/>
    </source>
</evidence>
<evidence type="ECO:0000313" key="2">
    <source>
        <dbReference type="EMBL" id="JAQ02744.1"/>
    </source>
</evidence>
<feature type="compositionally biased region" description="Basic residues" evidence="1">
    <location>
        <begin position="186"/>
        <end position="203"/>
    </location>
</feature>
<proteinExistence type="predicted"/>
<organism evidence="2">
    <name type="scientific">Lygus hesperus</name>
    <name type="common">Western plant bug</name>
    <dbReference type="NCBI Taxonomy" id="30085"/>
    <lineage>
        <taxon>Eukaryota</taxon>
        <taxon>Metazoa</taxon>
        <taxon>Ecdysozoa</taxon>
        <taxon>Arthropoda</taxon>
        <taxon>Hexapoda</taxon>
        <taxon>Insecta</taxon>
        <taxon>Pterygota</taxon>
        <taxon>Neoptera</taxon>
        <taxon>Paraneoptera</taxon>
        <taxon>Hemiptera</taxon>
        <taxon>Heteroptera</taxon>
        <taxon>Panheteroptera</taxon>
        <taxon>Cimicomorpha</taxon>
        <taxon>Miridae</taxon>
        <taxon>Mirini</taxon>
        <taxon>Lygus</taxon>
    </lineage>
</organism>
<accession>A0A146L2H0</accession>
<feature type="compositionally biased region" description="Polar residues" evidence="1">
    <location>
        <begin position="150"/>
        <end position="166"/>
    </location>
</feature>
<protein>
    <submittedName>
        <fullName evidence="2">Uncharacterized protein</fullName>
    </submittedName>
</protein>
<dbReference type="EMBL" id="GDHC01015885">
    <property type="protein sequence ID" value="JAQ02744.1"/>
    <property type="molecule type" value="Transcribed_RNA"/>
</dbReference>
<feature type="compositionally biased region" description="Basic and acidic residues" evidence="1">
    <location>
        <begin position="167"/>
        <end position="176"/>
    </location>
</feature>
<feature type="compositionally biased region" description="Low complexity" evidence="1">
    <location>
        <begin position="140"/>
        <end position="149"/>
    </location>
</feature>
<name>A0A146L2H0_LYGHE</name>
<dbReference type="PANTHER" id="PTHR10773:SF19">
    <property type="match status" value="1"/>
</dbReference>
<sequence length="444" mass="51045">MVLLAIGNPEIVYSADASADPKPTSSRKPPLPKAVVSTSRTIYGHSEDFIQGPQNRRPIESSRVPDSNTLDSELEIVITDSEDPLELRNLEDLDDDPDFDYASVMKSSDSDESSSPIESIKAKRFLELHPTSNHTIVAQASQQDDATQSNSEKLPGTSQSHATPHSVNKELAERPPQDSLLEMDSRRKRKAVTQRDKNTRKKPRDVARWLKTQAKEKRNTGQQYWSTSAKAFVPGRALKKACDQEEPPCRFKCTMKISEEERLEIFSRFWQIGDLMLQREFVRSNITEVNRSLDLPNSAARSTNQAFYLETENGRLRTCKKFFIATLGISHRWISTIKKKTTNGFLEEDLRGRHNNRKKVDTEILNDMRAHIQSIPRIQSHYLREQTSKEYIEGNKTIRSIYRDYVDFCKEKSKPYGSEDKFRRIFNTEFNISKERRVCVAPLE</sequence>
<feature type="region of interest" description="Disordered" evidence="1">
    <location>
        <begin position="140"/>
        <end position="206"/>
    </location>
</feature>
<dbReference type="PANTHER" id="PTHR10773">
    <property type="entry name" value="DNA-DIRECTED RNA POLYMERASES I, II, AND III SUBUNIT RPABC2"/>
    <property type="match status" value="1"/>
</dbReference>
<gene>
    <name evidence="2" type="ORF">g.52282</name>
</gene>
<reference evidence="2" key="1">
    <citation type="journal article" date="2016" name="Gigascience">
        <title>De novo construction of an expanded transcriptome assembly for the western tarnished plant bug, Lygus hesperus.</title>
        <authorList>
            <person name="Tassone E.E."/>
            <person name="Geib S.M."/>
            <person name="Hall B."/>
            <person name="Fabrick J.A."/>
            <person name="Brent C.S."/>
            <person name="Hull J.J."/>
        </authorList>
    </citation>
    <scope>NUCLEOTIDE SEQUENCE</scope>
</reference>
<feature type="region of interest" description="Disordered" evidence="1">
    <location>
        <begin position="13"/>
        <end position="117"/>
    </location>
</feature>
<dbReference type="AlphaFoldDB" id="A0A146L2H0"/>